<dbReference type="AlphaFoldDB" id="A0A6I4MAA7"/>
<evidence type="ECO:0000256" key="1">
    <source>
        <dbReference type="SAM" id="MobiDB-lite"/>
    </source>
</evidence>
<evidence type="ECO:0000259" key="2">
    <source>
        <dbReference type="Pfam" id="PF04149"/>
    </source>
</evidence>
<name>A0A6I4MAA7_9ACTN</name>
<organism evidence="3 4">
    <name type="scientific">Actinomadura physcomitrii</name>
    <dbReference type="NCBI Taxonomy" id="2650748"/>
    <lineage>
        <taxon>Bacteria</taxon>
        <taxon>Bacillati</taxon>
        <taxon>Actinomycetota</taxon>
        <taxon>Actinomycetes</taxon>
        <taxon>Streptosporangiales</taxon>
        <taxon>Thermomonosporaceae</taxon>
        <taxon>Actinomadura</taxon>
    </lineage>
</organism>
<sequence length="70" mass="7611">MSPHNDLSTAHWRKASRSNSTGSDCVEVARLRGLVAVRDSKNPDGPKLFIDSDAWRALADRVGSGEFDIA</sequence>
<dbReference type="Pfam" id="PF04149">
    <property type="entry name" value="DUF397"/>
    <property type="match status" value="1"/>
</dbReference>
<evidence type="ECO:0000313" key="4">
    <source>
        <dbReference type="Proteomes" id="UP000462055"/>
    </source>
</evidence>
<dbReference type="InterPro" id="IPR007278">
    <property type="entry name" value="DUF397"/>
</dbReference>
<evidence type="ECO:0000313" key="3">
    <source>
        <dbReference type="EMBL" id="MVZ99045.1"/>
    </source>
</evidence>
<feature type="region of interest" description="Disordered" evidence="1">
    <location>
        <begin position="1"/>
        <end position="23"/>
    </location>
</feature>
<comment type="caution">
    <text evidence="3">The sequence shown here is derived from an EMBL/GenBank/DDBJ whole genome shotgun (WGS) entry which is preliminary data.</text>
</comment>
<proteinExistence type="predicted"/>
<feature type="domain" description="DUF397" evidence="2">
    <location>
        <begin position="10"/>
        <end position="62"/>
    </location>
</feature>
<dbReference type="EMBL" id="WBMS02000001">
    <property type="protein sequence ID" value="MVZ99045.1"/>
    <property type="molecule type" value="Genomic_DNA"/>
</dbReference>
<dbReference type="Proteomes" id="UP000462055">
    <property type="component" value="Unassembled WGS sequence"/>
</dbReference>
<accession>A0A6I4MAA7</accession>
<dbReference type="RefSeq" id="WP_151590282.1">
    <property type="nucleotide sequence ID" value="NZ_WBMS02000001.1"/>
</dbReference>
<keyword evidence="4" id="KW-1185">Reference proteome</keyword>
<reference evidence="3" key="1">
    <citation type="submission" date="2019-12" db="EMBL/GenBank/DDBJ databases">
        <title>Actinomadura physcomitrii sp. nov., a novel actinomycete isolated from moss [Physcomitrium sphaericum (Ludw) Fuernr].</title>
        <authorList>
            <person name="Zhuang X."/>
        </authorList>
    </citation>
    <scope>NUCLEOTIDE SEQUENCE [LARGE SCALE GENOMIC DNA]</scope>
    <source>
        <strain evidence="3">LD22</strain>
    </source>
</reference>
<gene>
    <name evidence="3" type="ORF">F8568_001310</name>
</gene>
<protein>
    <submittedName>
        <fullName evidence="3">DUF397 domain-containing protein</fullName>
    </submittedName>
</protein>